<dbReference type="InterPro" id="IPR001867">
    <property type="entry name" value="OmpR/PhoB-type_DNA-bd"/>
</dbReference>
<name>A0A420DJJ2_9RHOB</name>
<dbReference type="GO" id="GO:0006355">
    <property type="term" value="P:regulation of DNA-templated transcription"/>
    <property type="evidence" value="ECO:0007669"/>
    <property type="project" value="InterPro"/>
</dbReference>
<dbReference type="CDD" id="cd00383">
    <property type="entry name" value="trans_reg_C"/>
    <property type="match status" value="1"/>
</dbReference>
<dbReference type="InterPro" id="IPR039420">
    <property type="entry name" value="WalR-like"/>
</dbReference>
<dbReference type="PANTHER" id="PTHR48111:SF36">
    <property type="entry name" value="TRANSCRIPTIONAL REGULATORY PROTEIN CUTR"/>
    <property type="match status" value="1"/>
</dbReference>
<comment type="caution">
    <text evidence="6">The sequence shown here is derived from an EMBL/GenBank/DDBJ whole genome shotgun (WGS) entry which is preliminary data.</text>
</comment>
<feature type="domain" description="OmpR/PhoB-type" evidence="5">
    <location>
        <begin position="124"/>
        <end position="218"/>
    </location>
</feature>
<reference evidence="6 7" key="1">
    <citation type="submission" date="2018-09" db="EMBL/GenBank/DDBJ databases">
        <title>Genomic Encyclopedia of Archaeal and Bacterial Type Strains, Phase II (KMG-II): from individual species to whole genera.</title>
        <authorList>
            <person name="Goeker M."/>
        </authorList>
    </citation>
    <scope>NUCLEOTIDE SEQUENCE [LARGE SCALE GENOMIC DNA]</scope>
    <source>
        <strain evidence="6 7">DSM 11458</strain>
    </source>
</reference>
<accession>A0A420DJJ2</accession>
<evidence type="ECO:0000259" key="4">
    <source>
        <dbReference type="PROSITE" id="PS50110"/>
    </source>
</evidence>
<dbReference type="GO" id="GO:0000976">
    <property type="term" value="F:transcription cis-regulatory region binding"/>
    <property type="evidence" value="ECO:0007669"/>
    <property type="project" value="TreeGrafter"/>
</dbReference>
<evidence type="ECO:0000313" key="7">
    <source>
        <dbReference type="Proteomes" id="UP000284407"/>
    </source>
</evidence>
<sequence>MRILLIEDEAALARPLREHLEADQNIVEWFKTLDEADSAILTLEYDVVLLDLHLPDGDGLSFLSRVRDRNISTPVIILTARDKVSDRIDGLNRGADDYVIKPFDLDEVKARIHSVCRRSAEQSTQTTLVRDLSICLTDHSVTRAGKAVRLTAKEWSVLEVLLRRKSKIVPKESLEAAVYAFGDEVESNALEAHVSRLRAKLGKDLIVTHRGVGYMLAP</sequence>
<evidence type="ECO:0000256" key="1">
    <source>
        <dbReference type="ARBA" id="ARBA00023125"/>
    </source>
</evidence>
<evidence type="ECO:0000259" key="5">
    <source>
        <dbReference type="PROSITE" id="PS51755"/>
    </source>
</evidence>
<dbReference type="GO" id="GO:0005829">
    <property type="term" value="C:cytosol"/>
    <property type="evidence" value="ECO:0007669"/>
    <property type="project" value="TreeGrafter"/>
</dbReference>
<dbReference type="Pfam" id="PF00486">
    <property type="entry name" value="Trans_reg_C"/>
    <property type="match status" value="1"/>
</dbReference>
<dbReference type="PROSITE" id="PS51755">
    <property type="entry name" value="OMPR_PHOB"/>
    <property type="match status" value="1"/>
</dbReference>
<feature type="domain" description="Response regulatory" evidence="4">
    <location>
        <begin position="2"/>
        <end position="116"/>
    </location>
</feature>
<dbReference type="InterPro" id="IPR011006">
    <property type="entry name" value="CheY-like_superfamily"/>
</dbReference>
<dbReference type="SMART" id="SM00448">
    <property type="entry name" value="REC"/>
    <property type="match status" value="1"/>
</dbReference>
<dbReference type="AlphaFoldDB" id="A0A420DJJ2"/>
<dbReference type="Gene3D" id="1.10.10.10">
    <property type="entry name" value="Winged helix-like DNA-binding domain superfamily/Winged helix DNA-binding domain"/>
    <property type="match status" value="1"/>
</dbReference>
<dbReference type="PROSITE" id="PS50110">
    <property type="entry name" value="RESPONSE_REGULATORY"/>
    <property type="match status" value="1"/>
</dbReference>
<dbReference type="InterPro" id="IPR036388">
    <property type="entry name" value="WH-like_DNA-bd_sf"/>
</dbReference>
<organism evidence="6 7">
    <name type="scientific">Sulfitobacter guttiformis</name>
    <dbReference type="NCBI Taxonomy" id="74349"/>
    <lineage>
        <taxon>Bacteria</taxon>
        <taxon>Pseudomonadati</taxon>
        <taxon>Pseudomonadota</taxon>
        <taxon>Alphaproteobacteria</taxon>
        <taxon>Rhodobacterales</taxon>
        <taxon>Roseobacteraceae</taxon>
        <taxon>Sulfitobacter</taxon>
    </lineage>
</organism>
<dbReference type="Gene3D" id="3.40.50.2300">
    <property type="match status" value="1"/>
</dbReference>
<evidence type="ECO:0000256" key="2">
    <source>
        <dbReference type="PROSITE-ProRule" id="PRU00169"/>
    </source>
</evidence>
<dbReference type="Proteomes" id="UP000284407">
    <property type="component" value="Unassembled WGS sequence"/>
</dbReference>
<dbReference type="SMART" id="SM00862">
    <property type="entry name" value="Trans_reg_C"/>
    <property type="match status" value="1"/>
</dbReference>
<protein>
    <submittedName>
        <fullName evidence="6">Two-component system OmpR family response regulator</fullName>
    </submittedName>
</protein>
<feature type="modified residue" description="4-aspartylphosphate" evidence="2">
    <location>
        <position position="51"/>
    </location>
</feature>
<dbReference type="PANTHER" id="PTHR48111">
    <property type="entry name" value="REGULATOR OF RPOS"/>
    <property type="match status" value="1"/>
</dbReference>
<evidence type="ECO:0000256" key="3">
    <source>
        <dbReference type="PROSITE-ProRule" id="PRU01091"/>
    </source>
</evidence>
<feature type="DNA-binding region" description="OmpR/PhoB-type" evidence="3">
    <location>
        <begin position="124"/>
        <end position="218"/>
    </location>
</feature>
<gene>
    <name evidence="6" type="ORF">C8N30_3499</name>
</gene>
<dbReference type="InterPro" id="IPR001789">
    <property type="entry name" value="Sig_transdc_resp-reg_receiver"/>
</dbReference>
<keyword evidence="1 3" id="KW-0238">DNA-binding</keyword>
<dbReference type="OrthoDB" id="9802426at2"/>
<dbReference type="GO" id="GO:0000156">
    <property type="term" value="F:phosphorelay response regulator activity"/>
    <property type="evidence" value="ECO:0007669"/>
    <property type="project" value="TreeGrafter"/>
</dbReference>
<dbReference type="STRING" id="1443111.Z949_974"/>
<dbReference type="GO" id="GO:0032993">
    <property type="term" value="C:protein-DNA complex"/>
    <property type="evidence" value="ECO:0007669"/>
    <property type="project" value="TreeGrafter"/>
</dbReference>
<dbReference type="Gene3D" id="6.10.250.690">
    <property type="match status" value="1"/>
</dbReference>
<dbReference type="EMBL" id="RAQK01000002">
    <property type="protein sequence ID" value="RKE94374.1"/>
    <property type="molecule type" value="Genomic_DNA"/>
</dbReference>
<evidence type="ECO:0000313" key="6">
    <source>
        <dbReference type="EMBL" id="RKE94374.1"/>
    </source>
</evidence>
<proteinExistence type="predicted"/>
<keyword evidence="2" id="KW-0597">Phosphoprotein</keyword>
<dbReference type="Pfam" id="PF00072">
    <property type="entry name" value="Response_reg"/>
    <property type="match status" value="1"/>
</dbReference>
<dbReference type="SUPFAM" id="SSF52172">
    <property type="entry name" value="CheY-like"/>
    <property type="match status" value="1"/>
</dbReference>
<dbReference type="RefSeq" id="WP_025061591.1">
    <property type="nucleotide sequence ID" value="NZ_RAQK01000002.1"/>
</dbReference>
<keyword evidence="7" id="KW-1185">Reference proteome</keyword>